<reference evidence="2 3" key="1">
    <citation type="journal article" date="2017" name="Genome Announc.">
        <title>Draft Genome Sequence of Romboutsia weinsteinii sp. nov. Strain CCRI-19649(T) Isolated from Surface Water.</title>
        <authorList>
            <person name="Maheux A.F."/>
            <person name="Boudreau D.K."/>
            <person name="Berube E."/>
            <person name="Boissinot M."/>
            <person name="Cantin P."/>
            <person name="Raymond F."/>
            <person name="Corbeil J."/>
            <person name="Omar R.F."/>
            <person name="Bergeron M.G."/>
        </authorList>
    </citation>
    <scope>NUCLEOTIDE SEQUENCE [LARGE SCALE GENOMIC DNA]</scope>
    <source>
        <strain evidence="2 3">CCRI-19649</strain>
    </source>
</reference>
<gene>
    <name evidence="2" type="ORF">CHL78_007640</name>
</gene>
<evidence type="ECO:0000313" key="3">
    <source>
        <dbReference type="Proteomes" id="UP000215694"/>
    </source>
</evidence>
<dbReference type="PROSITE" id="PS51257">
    <property type="entry name" value="PROKAR_LIPOPROTEIN"/>
    <property type="match status" value="1"/>
</dbReference>
<dbReference type="OrthoDB" id="2356646at2"/>
<proteinExistence type="predicted"/>
<dbReference type="RefSeq" id="WP_094367515.1">
    <property type="nucleotide sequence ID" value="NZ_NOJY02000010.1"/>
</dbReference>
<keyword evidence="3" id="KW-1185">Reference proteome</keyword>
<dbReference type="Proteomes" id="UP000215694">
    <property type="component" value="Unassembled WGS sequence"/>
</dbReference>
<feature type="domain" description="Transcobalamin-like C-terminal" evidence="1">
    <location>
        <begin position="78"/>
        <end position="137"/>
    </location>
</feature>
<dbReference type="InterPro" id="IPR027954">
    <property type="entry name" value="Transcobalamin-like_C"/>
</dbReference>
<evidence type="ECO:0000313" key="2">
    <source>
        <dbReference type="EMBL" id="RDY27867.1"/>
    </source>
</evidence>
<dbReference type="EMBL" id="NOJY02000010">
    <property type="protein sequence ID" value="RDY27867.1"/>
    <property type="molecule type" value="Genomic_DNA"/>
</dbReference>
<sequence length="147" mass="16263">MRKISINKIAILLLVLLTFVSSMTGCSSDKSEGNLAVKVTIIGPNKEDYILKDYEIYVKEGTSSYEGLAIACKENKIQISAKGTGKSVYVDGINNLYEFDEGAESGWLYRVNDEFPDKSSGATVLEDGDKLDWLYTKDLGKDWGSKK</sequence>
<dbReference type="AlphaFoldDB" id="A0A371J5B1"/>
<comment type="caution">
    <text evidence="2">The sequence shown here is derived from an EMBL/GenBank/DDBJ whole genome shotgun (WGS) entry which is preliminary data.</text>
</comment>
<dbReference type="Gene3D" id="2.170.130.30">
    <property type="match status" value="1"/>
</dbReference>
<accession>A0A371J5B1</accession>
<evidence type="ECO:0000259" key="1">
    <source>
        <dbReference type="Pfam" id="PF14478"/>
    </source>
</evidence>
<name>A0A371J5B1_9FIRM</name>
<protein>
    <submittedName>
        <fullName evidence="2">DUF4430 domain-containing protein</fullName>
    </submittedName>
</protein>
<organism evidence="2 3">
    <name type="scientific">Romboutsia weinsteinii</name>
    <dbReference type="NCBI Taxonomy" id="2020949"/>
    <lineage>
        <taxon>Bacteria</taxon>
        <taxon>Bacillati</taxon>
        <taxon>Bacillota</taxon>
        <taxon>Clostridia</taxon>
        <taxon>Peptostreptococcales</taxon>
        <taxon>Peptostreptococcaceae</taxon>
        <taxon>Romboutsia</taxon>
    </lineage>
</organism>
<dbReference type="Pfam" id="PF14478">
    <property type="entry name" value="DUF4430"/>
    <property type="match status" value="1"/>
</dbReference>